<evidence type="ECO:0000313" key="2">
    <source>
        <dbReference type="Proteomes" id="UP000265325"/>
    </source>
</evidence>
<protein>
    <submittedName>
        <fullName evidence="1">Uncharacterized protein</fullName>
    </submittedName>
</protein>
<accession>A0A2P2GJL4</accession>
<proteinExistence type="predicted"/>
<dbReference type="AlphaFoldDB" id="A0A2P2GJL4"/>
<dbReference type="Proteomes" id="UP000265325">
    <property type="component" value="Unassembled WGS sequence"/>
</dbReference>
<comment type="caution">
    <text evidence="1">The sequence shown here is derived from an EMBL/GenBank/DDBJ whole genome shotgun (WGS) entry which is preliminary data.</text>
</comment>
<organism evidence="1 2">
    <name type="scientific">Streptomyces showdoensis</name>
    <dbReference type="NCBI Taxonomy" id="68268"/>
    <lineage>
        <taxon>Bacteria</taxon>
        <taxon>Bacillati</taxon>
        <taxon>Actinomycetota</taxon>
        <taxon>Actinomycetes</taxon>
        <taxon>Kitasatosporales</taxon>
        <taxon>Streptomycetaceae</taxon>
        <taxon>Streptomyces</taxon>
    </lineage>
</organism>
<dbReference type="EMBL" id="LAQS01000035">
    <property type="protein sequence ID" value="KKZ71702.1"/>
    <property type="molecule type" value="Genomic_DNA"/>
</dbReference>
<keyword evidence="2" id="KW-1185">Reference proteome</keyword>
<gene>
    <name evidence="1" type="ORF">VO63_22160</name>
</gene>
<reference evidence="1 2" key="1">
    <citation type="submission" date="2015-05" db="EMBL/GenBank/DDBJ databases">
        <title>Draft Genome assembly of Streptomyces showdoensis.</title>
        <authorList>
            <person name="Thapa K.K."/>
            <person name="Metsa-Ketela M."/>
        </authorList>
    </citation>
    <scope>NUCLEOTIDE SEQUENCE [LARGE SCALE GENOMIC DNA]</scope>
    <source>
        <strain evidence="1 2">ATCC 15227</strain>
    </source>
</reference>
<name>A0A2P2GJL4_STREW</name>
<dbReference type="RefSeq" id="WP_046909657.1">
    <property type="nucleotide sequence ID" value="NZ_BAAAXG010000021.1"/>
</dbReference>
<evidence type="ECO:0000313" key="1">
    <source>
        <dbReference type="EMBL" id="KKZ71702.1"/>
    </source>
</evidence>
<sequence>MHPIKEAGESLAVGILVMGDPMTKMDEHDQEPVDEHQPLLLAGTHSTPPRPGGQLCLVTFMP</sequence>